<dbReference type="PANTHER" id="PTHR31331:SF1">
    <property type="entry name" value="CYSTEINE RICH SECRETORY PROTEIN LCCL DOMAIN CONTAINING 2"/>
    <property type="match status" value="1"/>
</dbReference>
<feature type="transmembrane region" description="Helical" evidence="2">
    <location>
        <begin position="546"/>
        <end position="568"/>
    </location>
</feature>
<evidence type="ECO:0000256" key="1">
    <source>
        <dbReference type="SAM" id="MobiDB-lite"/>
    </source>
</evidence>
<keyword evidence="2" id="KW-1133">Transmembrane helix</keyword>
<dbReference type="InterPro" id="IPR004043">
    <property type="entry name" value="LCCL"/>
</dbReference>
<dbReference type="PANTHER" id="PTHR31331">
    <property type="entry name" value="LCCL DOMAIN PROTEIN (AFU_ORTHOLOGUE AFUA_5G08630)"/>
    <property type="match status" value="1"/>
</dbReference>
<dbReference type="OMA" id="HWDKTVL"/>
<gene>
    <name evidence="4" type="primary">Mo05789</name>
    <name evidence="4" type="ORF">E5Q_05789</name>
</gene>
<name>G7E8E0_MIXOS</name>
<dbReference type="AlphaFoldDB" id="G7E8E0"/>
<protein>
    <recommendedName>
        <fullName evidence="3">LCCL domain-containing protein</fullName>
    </recommendedName>
</protein>
<dbReference type="InterPro" id="IPR051957">
    <property type="entry name" value="CRISP-LCCL_domain"/>
</dbReference>
<keyword evidence="2" id="KW-0812">Transmembrane</keyword>
<dbReference type="RefSeq" id="XP_014567834.1">
    <property type="nucleotide sequence ID" value="XM_014712348.1"/>
</dbReference>
<dbReference type="InterPro" id="IPR036609">
    <property type="entry name" value="LCCL_sf"/>
</dbReference>
<feature type="transmembrane region" description="Helical" evidence="2">
    <location>
        <begin position="216"/>
        <end position="233"/>
    </location>
</feature>
<feature type="region of interest" description="Disordered" evidence="1">
    <location>
        <begin position="1"/>
        <end position="89"/>
    </location>
</feature>
<dbReference type="InParanoid" id="G7E8E0"/>
<feature type="compositionally biased region" description="Polar residues" evidence="1">
    <location>
        <begin position="49"/>
        <end position="58"/>
    </location>
</feature>
<dbReference type="OrthoDB" id="441660at2759"/>
<sequence>MVRLGSKQSTTPPAADRPQAVSTPLGGSLSQQQQESAEVDRPQVAYSPLNMQEDQTLDWSAAPPRLGEHHRDSVNSISKPAETPGLHERQSAHDLIGAVPRLDANGAHSEHFADKDASAGSSDTLTPIEAMSEDLEGQGKVADQYTLPSSHIPLLPSSLSALVNGTIDRQRRRPRFAKIERYLRGPLPPVQHTISPYLPKVEAFFARTFRPLSHPFILFVLYAAWFVGFVLLVNKSWFSANTSYGQPTPLDDTSTFWTRNDLCGPQGILCRPFNDSTLAFRCPANTKGVQLLNDRAVGNEILIYQGLVVGGGDPAGTYRADSFICQAALHRGLFGDNKGGCGVLNQIGTYGNYLASEQNGIQSTAFPGSFPSSFVFAADATTTNCEDLRDYILIYDLLMTFIVTFVFRPPAPVLFWTFGIVGFWHITMASDPQGAPPQVSTAIGLFLPACFFLYAFWRCAWRWVLPLFSVAVLEQTLWYVGPFWIGVLLNDTTGWIPIDRLTAHDISQRPGGLAAVIVLVILILILAVNQLRVIRKTGLLVDYAKYYLLGVIFILLMMAIPGLSFRFHHYIAATVFMPVTGFPTRMSALLQAFLLGTFLNGVARWSFDGLFQSIAELQGDGAFGTGSPSFNTTAASFAADPTVIAWNPIPSDQIGQWEMFSLLINDVSVYVGPALNYTLAGLDRTLPLFFRLAFSERYTSGDFTRAATLFPNNTFVPAPSGIS</sequence>
<evidence type="ECO:0000313" key="5">
    <source>
        <dbReference type="Proteomes" id="UP000009131"/>
    </source>
</evidence>
<evidence type="ECO:0000256" key="2">
    <source>
        <dbReference type="SAM" id="Phobius"/>
    </source>
</evidence>
<evidence type="ECO:0000313" key="4">
    <source>
        <dbReference type="EMBL" id="GAA99100.1"/>
    </source>
</evidence>
<proteinExistence type="predicted"/>
<dbReference type="HOGENOM" id="CLU_011125_2_0_1"/>
<reference evidence="4 5" key="1">
    <citation type="journal article" date="2011" name="J. Gen. Appl. Microbiol.">
        <title>Draft genome sequencing of the enigmatic basidiomycete Mixia osmundae.</title>
        <authorList>
            <person name="Nishida H."/>
            <person name="Nagatsuka Y."/>
            <person name="Sugiyama J."/>
        </authorList>
    </citation>
    <scope>NUCLEOTIDE SEQUENCE [LARGE SCALE GENOMIC DNA]</scope>
    <source>
        <strain evidence="5">CBS 9802 / IAM 14324 / JCM 22182 / KY 12970</strain>
    </source>
</reference>
<feature type="transmembrane region" description="Helical" evidence="2">
    <location>
        <begin position="588"/>
        <end position="607"/>
    </location>
</feature>
<feature type="transmembrane region" description="Helical" evidence="2">
    <location>
        <begin position="513"/>
        <end position="534"/>
    </location>
</feature>
<dbReference type="eggNOG" id="ENOG502QUEX">
    <property type="taxonomic scope" value="Eukaryota"/>
</dbReference>
<evidence type="ECO:0000259" key="3">
    <source>
        <dbReference type="PROSITE" id="PS50820"/>
    </source>
</evidence>
<keyword evidence="2" id="KW-0472">Membrane</keyword>
<dbReference type="Proteomes" id="UP000009131">
    <property type="component" value="Unassembled WGS sequence"/>
</dbReference>
<feature type="compositionally biased region" description="Low complexity" evidence="1">
    <location>
        <begin position="25"/>
        <end position="34"/>
    </location>
</feature>
<dbReference type="EMBL" id="BABT02000179">
    <property type="protein sequence ID" value="GAA99100.1"/>
    <property type="molecule type" value="Genomic_DNA"/>
</dbReference>
<dbReference type="Gene3D" id="2.170.130.20">
    <property type="entry name" value="LCCL-like domain"/>
    <property type="match status" value="1"/>
</dbReference>
<feature type="domain" description="LCCL" evidence="3">
    <location>
        <begin position="308"/>
        <end position="363"/>
    </location>
</feature>
<accession>G7E8E0</accession>
<feature type="transmembrane region" description="Helical" evidence="2">
    <location>
        <begin position="438"/>
        <end position="457"/>
    </location>
</feature>
<dbReference type="PROSITE" id="PS50820">
    <property type="entry name" value="LCCL"/>
    <property type="match status" value="1"/>
</dbReference>
<keyword evidence="5" id="KW-1185">Reference proteome</keyword>
<feature type="transmembrane region" description="Helical" evidence="2">
    <location>
        <begin position="397"/>
        <end position="426"/>
    </location>
</feature>
<dbReference type="SUPFAM" id="SSF69848">
    <property type="entry name" value="LCCL domain"/>
    <property type="match status" value="1"/>
</dbReference>
<reference evidence="4 5" key="2">
    <citation type="journal article" date="2012" name="Open Biol.">
        <title>Characteristics of nucleosomes and linker DNA regions on the genome of the basidiomycete Mixia osmundae revealed by mono- and dinucleosome mapping.</title>
        <authorList>
            <person name="Nishida H."/>
            <person name="Kondo S."/>
            <person name="Matsumoto T."/>
            <person name="Suzuki Y."/>
            <person name="Yoshikawa H."/>
            <person name="Taylor T.D."/>
            <person name="Sugiyama J."/>
        </authorList>
    </citation>
    <scope>NUCLEOTIDE SEQUENCE [LARGE SCALE GENOMIC DNA]</scope>
    <source>
        <strain evidence="5">CBS 9802 / IAM 14324 / JCM 22182 / KY 12970</strain>
    </source>
</reference>
<feature type="compositionally biased region" description="Polar residues" evidence="1">
    <location>
        <begin position="1"/>
        <end position="12"/>
    </location>
</feature>
<organism evidence="4 5">
    <name type="scientific">Mixia osmundae (strain CBS 9802 / IAM 14324 / JCM 22182 / KY 12970)</name>
    <dbReference type="NCBI Taxonomy" id="764103"/>
    <lineage>
        <taxon>Eukaryota</taxon>
        <taxon>Fungi</taxon>
        <taxon>Dikarya</taxon>
        <taxon>Basidiomycota</taxon>
        <taxon>Pucciniomycotina</taxon>
        <taxon>Mixiomycetes</taxon>
        <taxon>Mixiales</taxon>
        <taxon>Mixiaceae</taxon>
        <taxon>Mixia</taxon>
    </lineage>
</organism>
<comment type="caution">
    <text evidence="4">The sequence shown here is derived from an EMBL/GenBank/DDBJ whole genome shotgun (WGS) entry which is preliminary data.</text>
</comment>
<dbReference type="Pfam" id="PF03815">
    <property type="entry name" value="LCCL"/>
    <property type="match status" value="1"/>
</dbReference>
<feature type="transmembrane region" description="Helical" evidence="2">
    <location>
        <begin position="464"/>
        <end position="485"/>
    </location>
</feature>